<dbReference type="InterPro" id="IPR012337">
    <property type="entry name" value="RNaseH-like_sf"/>
</dbReference>
<name>A0AAD7TB07_9TELE</name>
<dbReference type="Proteomes" id="UP001221898">
    <property type="component" value="Unassembled WGS sequence"/>
</dbReference>
<accession>A0AAD7TB07</accession>
<sequence>MLKLFLESKDAIISTLAIVNAPVDALTQEEWDVVREVCTVLESFEQVTVEISAERYVTASKMLLLCKGLQKITARHQREVTATTHKTSDRVGGHSVCIHGKKVPQNGI</sequence>
<dbReference type="AlphaFoldDB" id="A0AAD7TB07"/>
<organism evidence="1 2">
    <name type="scientific">Aldrovandia affinis</name>
    <dbReference type="NCBI Taxonomy" id="143900"/>
    <lineage>
        <taxon>Eukaryota</taxon>
        <taxon>Metazoa</taxon>
        <taxon>Chordata</taxon>
        <taxon>Craniata</taxon>
        <taxon>Vertebrata</taxon>
        <taxon>Euteleostomi</taxon>
        <taxon>Actinopterygii</taxon>
        <taxon>Neopterygii</taxon>
        <taxon>Teleostei</taxon>
        <taxon>Notacanthiformes</taxon>
        <taxon>Halosauridae</taxon>
        <taxon>Aldrovandia</taxon>
    </lineage>
</organism>
<evidence type="ECO:0000313" key="1">
    <source>
        <dbReference type="EMBL" id="KAJ8416811.1"/>
    </source>
</evidence>
<proteinExistence type="predicted"/>
<dbReference type="SUPFAM" id="SSF53098">
    <property type="entry name" value="Ribonuclease H-like"/>
    <property type="match status" value="1"/>
</dbReference>
<dbReference type="EMBL" id="JAINUG010000005">
    <property type="protein sequence ID" value="KAJ8416811.1"/>
    <property type="molecule type" value="Genomic_DNA"/>
</dbReference>
<protein>
    <submittedName>
        <fullName evidence="1">Uncharacterized protein</fullName>
    </submittedName>
</protein>
<reference evidence="1" key="1">
    <citation type="journal article" date="2023" name="Science">
        <title>Genome structures resolve the early diversification of teleost fishes.</title>
        <authorList>
            <person name="Parey E."/>
            <person name="Louis A."/>
            <person name="Montfort J."/>
            <person name="Bouchez O."/>
            <person name="Roques C."/>
            <person name="Iampietro C."/>
            <person name="Lluch J."/>
            <person name="Castinel A."/>
            <person name="Donnadieu C."/>
            <person name="Desvignes T."/>
            <person name="Floi Bucao C."/>
            <person name="Jouanno E."/>
            <person name="Wen M."/>
            <person name="Mejri S."/>
            <person name="Dirks R."/>
            <person name="Jansen H."/>
            <person name="Henkel C."/>
            <person name="Chen W.J."/>
            <person name="Zahm M."/>
            <person name="Cabau C."/>
            <person name="Klopp C."/>
            <person name="Thompson A.W."/>
            <person name="Robinson-Rechavi M."/>
            <person name="Braasch I."/>
            <person name="Lecointre G."/>
            <person name="Bobe J."/>
            <person name="Postlethwait J.H."/>
            <person name="Berthelot C."/>
            <person name="Roest Crollius H."/>
            <person name="Guiguen Y."/>
        </authorList>
    </citation>
    <scope>NUCLEOTIDE SEQUENCE</scope>
    <source>
        <strain evidence="1">NC1722</strain>
    </source>
</reference>
<comment type="caution">
    <text evidence="1">The sequence shown here is derived from an EMBL/GenBank/DDBJ whole genome shotgun (WGS) entry which is preliminary data.</text>
</comment>
<evidence type="ECO:0000313" key="2">
    <source>
        <dbReference type="Proteomes" id="UP001221898"/>
    </source>
</evidence>
<keyword evidence="2" id="KW-1185">Reference proteome</keyword>
<gene>
    <name evidence="1" type="ORF">AAFF_G00326890</name>
</gene>